<dbReference type="EMBL" id="JBHSPB010000010">
    <property type="protein sequence ID" value="MFC5722023.1"/>
    <property type="molecule type" value="Genomic_DNA"/>
</dbReference>
<accession>A0ABW0Z253</accession>
<dbReference type="RefSeq" id="WP_390317384.1">
    <property type="nucleotide sequence ID" value="NZ_JBHSPB010000010.1"/>
</dbReference>
<proteinExistence type="predicted"/>
<dbReference type="InterPro" id="IPR027417">
    <property type="entry name" value="P-loop_NTPase"/>
</dbReference>
<dbReference type="Gene3D" id="1.25.40.10">
    <property type="entry name" value="Tetratricopeptide repeat domain"/>
    <property type="match status" value="1"/>
</dbReference>
<reference evidence="2" key="1">
    <citation type="journal article" date="2019" name="Int. J. Syst. Evol. Microbiol.">
        <title>The Global Catalogue of Microorganisms (GCM) 10K type strain sequencing project: providing services to taxonomists for standard genome sequencing and annotation.</title>
        <authorList>
            <consortium name="The Broad Institute Genomics Platform"/>
            <consortium name="The Broad Institute Genome Sequencing Center for Infectious Disease"/>
            <person name="Wu L."/>
            <person name="Ma J."/>
        </authorList>
    </citation>
    <scope>NUCLEOTIDE SEQUENCE [LARGE SCALE GENOMIC DNA]</scope>
    <source>
        <strain evidence="2">CGMCC 4.7304</strain>
    </source>
</reference>
<evidence type="ECO:0000313" key="1">
    <source>
        <dbReference type="EMBL" id="MFC5722023.1"/>
    </source>
</evidence>
<comment type="caution">
    <text evidence="1">The sequence shown here is derived from an EMBL/GenBank/DDBJ whole genome shotgun (WGS) entry which is preliminary data.</text>
</comment>
<name>A0ABW0Z253_9ACTN</name>
<dbReference type="InterPro" id="IPR011990">
    <property type="entry name" value="TPR-like_helical_dom_sf"/>
</dbReference>
<keyword evidence="2" id="KW-1185">Reference proteome</keyword>
<organism evidence="1 2">
    <name type="scientific">Streptomyces gamaensis</name>
    <dbReference type="NCBI Taxonomy" id="1763542"/>
    <lineage>
        <taxon>Bacteria</taxon>
        <taxon>Bacillati</taxon>
        <taxon>Actinomycetota</taxon>
        <taxon>Actinomycetes</taxon>
        <taxon>Kitasatosporales</taxon>
        <taxon>Streptomycetaceae</taxon>
        <taxon>Streptomyces</taxon>
    </lineage>
</organism>
<evidence type="ECO:0000313" key="2">
    <source>
        <dbReference type="Proteomes" id="UP001596083"/>
    </source>
</evidence>
<protein>
    <recommendedName>
        <fullName evidence="3">NB-ARC domain-containing protein</fullName>
    </recommendedName>
</protein>
<dbReference type="PANTHER" id="PTHR47691:SF3">
    <property type="entry name" value="HTH-TYPE TRANSCRIPTIONAL REGULATOR RV0890C-RELATED"/>
    <property type="match status" value="1"/>
</dbReference>
<dbReference type="SUPFAM" id="SSF52540">
    <property type="entry name" value="P-loop containing nucleoside triphosphate hydrolases"/>
    <property type="match status" value="1"/>
</dbReference>
<dbReference type="PRINTS" id="PR00364">
    <property type="entry name" value="DISEASERSIST"/>
</dbReference>
<dbReference type="Proteomes" id="UP001596083">
    <property type="component" value="Unassembled WGS sequence"/>
</dbReference>
<sequence length="698" mass="74579">MHGNAFQFGANHGGIHFHVAEEPAAGAGGRPDQVPPLTFRFVNRVEDLSALEEWCAGVAGAGSYVGIGVLSGLPGVGKTSTACRSAERVRGLFPDGQLFVDFRELRERTGGDVSEAVAEGLRALGVDDVHIPAALAERTKDFRSRTAGRRLLVLLDDVTQPAQVRPLIPKGAGSVVLVTSNATLDELELDGARLMPLAPVDTERGLHMLAEWCGEKAVAAEPDAAGRLVGLCGGLPVALRVAALRLRRTRGAAPLGALAGELADEARRLPGLALRGERSVSAVFEVAYRDLPPDTARLYRLLGWLPGPAFDAGTVAAAAALEPAAAGELLAELESVSLLERLDDGRYRCHDLVRLHARERADAEEPADGRRALVERVTRHCLVLTALADRAVRKDRLRIHELPGGGLPDPFAADGGPRPLAWLEAERATLLAVLREAARYGLHEQVWQLAEAFTVLFLHRRHLADWRESLELGAAAAAEAGLPAAEARLRSLLSRPLMDLGRHEEARAALERAVACADVAGHTVLSASVQEFYGRYWDRFDPSRAVRAYRRSLELNLAGNEPRGAAIAAYFLGCAQDAGGDPRTALETLRGAHEAFLALAEPDRRMAARVAVARGLAHDHAGEAGEAVRELGEAVLVLREVGAAHYEAQALVELARLTERTGGDGETVRAYVARACEIHEAGGSPSAGELREWLGRLG</sequence>
<dbReference type="SUPFAM" id="SSF48452">
    <property type="entry name" value="TPR-like"/>
    <property type="match status" value="1"/>
</dbReference>
<gene>
    <name evidence="1" type="ORF">ACFP1Z_17805</name>
</gene>
<evidence type="ECO:0008006" key="3">
    <source>
        <dbReference type="Google" id="ProtNLM"/>
    </source>
</evidence>
<dbReference type="PANTHER" id="PTHR47691">
    <property type="entry name" value="REGULATOR-RELATED"/>
    <property type="match status" value="1"/>
</dbReference>
<dbReference type="Gene3D" id="3.40.50.300">
    <property type="entry name" value="P-loop containing nucleotide triphosphate hydrolases"/>
    <property type="match status" value="1"/>
</dbReference>